<dbReference type="EMBL" id="AAKN02016263">
    <property type="status" value="NOT_ANNOTATED_CDS"/>
    <property type="molecule type" value="Genomic_DNA"/>
</dbReference>
<sequence length="89" mass="10284">GKDDNDNARLAQLPWHNQSPQRPRRGRTCSLWPTLWTRTETRCAAIPTAITAKTARTRRRTSSARRRTKRARTPWPTSWAASARRWASS</sequence>
<organism evidence="2 3">
    <name type="scientific">Cavia porcellus</name>
    <name type="common">Guinea pig</name>
    <dbReference type="NCBI Taxonomy" id="10141"/>
    <lineage>
        <taxon>Eukaryota</taxon>
        <taxon>Metazoa</taxon>
        <taxon>Chordata</taxon>
        <taxon>Craniata</taxon>
        <taxon>Vertebrata</taxon>
        <taxon>Euteleostomi</taxon>
        <taxon>Mammalia</taxon>
        <taxon>Eutheria</taxon>
        <taxon>Euarchontoglires</taxon>
        <taxon>Glires</taxon>
        <taxon>Rodentia</taxon>
        <taxon>Hystricomorpha</taxon>
        <taxon>Caviidae</taxon>
        <taxon>Cavia</taxon>
    </lineage>
</organism>
<proteinExistence type="predicted"/>
<feature type="region of interest" description="Disordered" evidence="1">
    <location>
        <begin position="53"/>
        <end position="89"/>
    </location>
</feature>
<dbReference type="EMBL" id="AAKN02016260">
    <property type="status" value="NOT_ANNOTATED_CDS"/>
    <property type="molecule type" value="Genomic_DNA"/>
</dbReference>
<feature type="region of interest" description="Disordered" evidence="1">
    <location>
        <begin position="1"/>
        <end position="26"/>
    </location>
</feature>
<dbReference type="Bgee" id="ENSCPOG00000023179">
    <property type="expression patterns" value="Expressed in frontal cortex and 12 other cell types or tissues"/>
</dbReference>
<reference evidence="2" key="2">
    <citation type="submission" date="2025-08" db="UniProtKB">
        <authorList>
            <consortium name="Ensembl"/>
        </authorList>
    </citation>
    <scope>IDENTIFICATION</scope>
    <source>
        <strain evidence="2">2N</strain>
    </source>
</reference>
<dbReference type="AlphaFoldDB" id="A0A286XIW7"/>
<dbReference type="Proteomes" id="UP000005447">
    <property type="component" value="Unassembled WGS sequence"/>
</dbReference>
<evidence type="ECO:0000313" key="2">
    <source>
        <dbReference type="Ensembl" id="ENSCPOP00000025430.1"/>
    </source>
</evidence>
<reference evidence="2" key="3">
    <citation type="submission" date="2025-09" db="UniProtKB">
        <authorList>
            <consortium name="Ensembl"/>
        </authorList>
    </citation>
    <scope>IDENTIFICATION</scope>
    <source>
        <strain evidence="2">2N</strain>
    </source>
</reference>
<dbReference type="VEuPathDB" id="HostDB:ENSCPOG00000023179"/>
<dbReference type="Ensembl" id="ENSCPOT00000041487.1">
    <property type="protein sequence ID" value="ENSCPOP00000025430.1"/>
    <property type="gene ID" value="ENSCPOG00000023179.2"/>
</dbReference>
<dbReference type="EMBL" id="AAKN02016259">
    <property type="status" value="NOT_ANNOTATED_CDS"/>
    <property type="molecule type" value="Genomic_DNA"/>
</dbReference>
<protein>
    <submittedName>
        <fullName evidence="2">OTU deubiquitinase 7A</fullName>
    </submittedName>
</protein>
<name>A0A286XIW7_CAVPO</name>
<reference evidence="3" key="1">
    <citation type="journal article" date="2011" name="Nature">
        <title>A high-resolution map of human evolutionary constraint using 29 mammals.</title>
        <authorList>
            <person name="Lindblad-Toh K."/>
            <person name="Garber M."/>
            <person name="Zuk O."/>
            <person name="Lin M.F."/>
            <person name="Parker B.J."/>
            <person name="Washietl S."/>
            <person name="Kheradpour P."/>
            <person name="Ernst J."/>
            <person name="Jordan G."/>
            <person name="Mauceli E."/>
            <person name="Ward L.D."/>
            <person name="Lowe C.B."/>
            <person name="Holloway A.K."/>
            <person name="Clamp M."/>
            <person name="Gnerre S."/>
            <person name="Alfoldi J."/>
            <person name="Beal K."/>
            <person name="Chang J."/>
            <person name="Clawson H."/>
            <person name="Cuff J."/>
            <person name="Di Palma F."/>
            <person name="Fitzgerald S."/>
            <person name="Flicek P."/>
            <person name="Guttman M."/>
            <person name="Hubisz M.J."/>
            <person name="Jaffe D.B."/>
            <person name="Jungreis I."/>
            <person name="Kent W.J."/>
            <person name="Kostka D."/>
            <person name="Lara M."/>
            <person name="Martins A.L."/>
            <person name="Massingham T."/>
            <person name="Moltke I."/>
            <person name="Raney B.J."/>
            <person name="Rasmussen M.D."/>
            <person name="Robinson J."/>
            <person name="Stark A."/>
            <person name="Vilella A.J."/>
            <person name="Wen J."/>
            <person name="Xie X."/>
            <person name="Zody M.C."/>
            <person name="Baldwin J."/>
            <person name="Bloom T."/>
            <person name="Chin C.W."/>
            <person name="Heiman D."/>
            <person name="Nicol R."/>
            <person name="Nusbaum C."/>
            <person name="Young S."/>
            <person name="Wilkinson J."/>
            <person name="Worley K.C."/>
            <person name="Kovar C.L."/>
            <person name="Muzny D.M."/>
            <person name="Gibbs R.A."/>
            <person name="Cree A."/>
            <person name="Dihn H.H."/>
            <person name="Fowler G."/>
            <person name="Jhangiani S."/>
            <person name="Joshi V."/>
            <person name="Lee S."/>
            <person name="Lewis L.R."/>
            <person name="Nazareth L.V."/>
            <person name="Okwuonu G."/>
            <person name="Santibanez J."/>
            <person name="Warren W.C."/>
            <person name="Mardis E.R."/>
            <person name="Weinstock G.M."/>
            <person name="Wilson R.K."/>
            <person name="Delehaunty K."/>
            <person name="Dooling D."/>
            <person name="Fronik C."/>
            <person name="Fulton L."/>
            <person name="Fulton B."/>
            <person name="Graves T."/>
            <person name="Minx P."/>
            <person name="Sodergren E."/>
            <person name="Birney E."/>
            <person name="Margulies E.H."/>
            <person name="Herrero J."/>
            <person name="Green E.D."/>
            <person name="Haussler D."/>
            <person name="Siepel A."/>
            <person name="Goldman N."/>
            <person name="Pollard K.S."/>
            <person name="Pedersen J.S."/>
            <person name="Lander E.S."/>
            <person name="Kellis M."/>
        </authorList>
    </citation>
    <scope>NUCLEOTIDE SEQUENCE [LARGE SCALE GENOMIC DNA]</scope>
    <source>
        <strain evidence="3">2N</strain>
    </source>
</reference>
<dbReference type="EMBL" id="AAKN02016262">
    <property type="status" value="NOT_ANNOTATED_CDS"/>
    <property type="molecule type" value="Genomic_DNA"/>
</dbReference>
<feature type="compositionally biased region" description="Low complexity" evidence="1">
    <location>
        <begin position="78"/>
        <end position="89"/>
    </location>
</feature>
<evidence type="ECO:0000313" key="3">
    <source>
        <dbReference type="Proteomes" id="UP000005447"/>
    </source>
</evidence>
<gene>
    <name evidence="2" type="primary">OTUD7A</name>
</gene>
<feature type="compositionally biased region" description="Basic residues" evidence="1">
    <location>
        <begin position="55"/>
        <end position="72"/>
    </location>
</feature>
<evidence type="ECO:0000256" key="1">
    <source>
        <dbReference type="SAM" id="MobiDB-lite"/>
    </source>
</evidence>
<dbReference type="EMBL" id="AAKN02016261">
    <property type="status" value="NOT_ANNOTATED_CDS"/>
    <property type="molecule type" value="Genomic_DNA"/>
</dbReference>
<dbReference type="GeneTree" id="ENSGT00940000158999"/>
<accession>A0A286XIW7</accession>
<keyword evidence="3" id="KW-1185">Reference proteome</keyword>